<dbReference type="AlphaFoldDB" id="A0A9N9K710"/>
<organism evidence="1 2">
    <name type="scientific">Cetraspora pellucida</name>
    <dbReference type="NCBI Taxonomy" id="1433469"/>
    <lineage>
        <taxon>Eukaryota</taxon>
        <taxon>Fungi</taxon>
        <taxon>Fungi incertae sedis</taxon>
        <taxon>Mucoromycota</taxon>
        <taxon>Glomeromycotina</taxon>
        <taxon>Glomeromycetes</taxon>
        <taxon>Diversisporales</taxon>
        <taxon>Gigasporaceae</taxon>
        <taxon>Cetraspora</taxon>
    </lineage>
</organism>
<comment type="caution">
    <text evidence="1">The sequence shown here is derived from an EMBL/GenBank/DDBJ whole genome shotgun (WGS) entry which is preliminary data.</text>
</comment>
<dbReference type="Proteomes" id="UP000789759">
    <property type="component" value="Unassembled WGS sequence"/>
</dbReference>
<gene>
    <name evidence="1" type="ORF">CPELLU_LOCUS18889</name>
</gene>
<keyword evidence="2" id="KW-1185">Reference proteome</keyword>
<accession>A0A9N9K710</accession>
<dbReference type="OrthoDB" id="2426521at2759"/>
<evidence type="ECO:0000313" key="2">
    <source>
        <dbReference type="Proteomes" id="UP000789759"/>
    </source>
</evidence>
<reference evidence="1" key="1">
    <citation type="submission" date="2021-06" db="EMBL/GenBank/DDBJ databases">
        <authorList>
            <person name="Kallberg Y."/>
            <person name="Tangrot J."/>
            <person name="Rosling A."/>
        </authorList>
    </citation>
    <scope>NUCLEOTIDE SEQUENCE</scope>
    <source>
        <strain evidence="1">FL966</strain>
    </source>
</reference>
<feature type="non-terminal residue" evidence="1">
    <location>
        <position position="147"/>
    </location>
</feature>
<proteinExistence type="predicted"/>
<dbReference type="EMBL" id="CAJVQA010040650">
    <property type="protein sequence ID" value="CAG8813219.1"/>
    <property type="molecule type" value="Genomic_DNA"/>
</dbReference>
<evidence type="ECO:0000313" key="1">
    <source>
        <dbReference type="EMBL" id="CAG8813219.1"/>
    </source>
</evidence>
<protein>
    <submittedName>
        <fullName evidence="1">15539_t:CDS:1</fullName>
    </submittedName>
</protein>
<sequence>IKVTQSLSASASSAISNDKSQDSIYDINESVEGNEIVDAETTNDESESPIPDSFRLLKDERFPLLITFDKFSKMLHGTYEVDVQKLIKRQKSDIDNEEETYFSFNSFDTFNPHFVEYRIFTIKYSPRLSDFYTQKLDCELVYSEFSL</sequence>
<name>A0A9N9K710_9GLOM</name>